<sequence length="124" mass="14237">MRWFADSPSVTNAAYCEGCKAERDEPWLCEECPAQEWLAILPENADAARVFYRGWRQWHIGTYVTGQGKDAVRCQIPIAPRLEGLESIARAMDVEWNADLLDKLQVMEAERIKVERERRDAGNP</sequence>
<accession>A0ABU0W8J1</accession>
<keyword evidence="2" id="KW-1185">Reference proteome</keyword>
<dbReference type="EMBL" id="JAVDDT010000002">
    <property type="protein sequence ID" value="MDQ2069315.1"/>
    <property type="molecule type" value="Genomic_DNA"/>
</dbReference>
<organism evidence="1 2">
    <name type="scientific">Natronospira bacteriovora</name>
    <dbReference type="NCBI Taxonomy" id="3069753"/>
    <lineage>
        <taxon>Bacteria</taxon>
        <taxon>Pseudomonadati</taxon>
        <taxon>Pseudomonadota</taxon>
        <taxon>Gammaproteobacteria</taxon>
        <taxon>Natronospirales</taxon>
        <taxon>Natronospiraceae</taxon>
        <taxon>Natronospira</taxon>
    </lineage>
</organism>
<protein>
    <submittedName>
        <fullName evidence="1">Uncharacterized protein</fullName>
    </submittedName>
</protein>
<proteinExistence type="predicted"/>
<comment type="caution">
    <text evidence="1">The sequence shown here is derived from an EMBL/GenBank/DDBJ whole genome shotgun (WGS) entry which is preliminary data.</text>
</comment>
<name>A0ABU0W8J1_9GAMM</name>
<reference evidence="1 2" key="1">
    <citation type="submission" date="2023-08" db="EMBL/GenBank/DDBJ databases">
        <title>Whole-genome sequencing of halo(alkali)philic microorganisms from hypersaline lakes.</title>
        <authorList>
            <person name="Sorokin D.Y."/>
            <person name="Abbas B."/>
            <person name="Merkel A.Y."/>
        </authorList>
    </citation>
    <scope>NUCLEOTIDE SEQUENCE [LARGE SCALE GENOMIC DNA]</scope>
    <source>
        <strain evidence="1 2">AB-CW4</strain>
    </source>
</reference>
<evidence type="ECO:0000313" key="1">
    <source>
        <dbReference type="EMBL" id="MDQ2069315.1"/>
    </source>
</evidence>
<dbReference type="RefSeq" id="WP_306727799.1">
    <property type="nucleotide sequence ID" value="NZ_JAVDDT010000002.1"/>
</dbReference>
<dbReference type="Proteomes" id="UP001239019">
    <property type="component" value="Unassembled WGS sequence"/>
</dbReference>
<gene>
    <name evidence="1" type="ORF">RBH19_05480</name>
</gene>
<evidence type="ECO:0000313" key="2">
    <source>
        <dbReference type="Proteomes" id="UP001239019"/>
    </source>
</evidence>